<organism evidence="3">
    <name type="scientific">uncultured Nocardioidaceae bacterium</name>
    <dbReference type="NCBI Taxonomy" id="253824"/>
    <lineage>
        <taxon>Bacteria</taxon>
        <taxon>Bacillati</taxon>
        <taxon>Actinomycetota</taxon>
        <taxon>Actinomycetes</taxon>
        <taxon>Propionibacteriales</taxon>
        <taxon>Nocardioidaceae</taxon>
        <taxon>environmental samples</taxon>
    </lineage>
</organism>
<gene>
    <name evidence="3" type="ORF">AVDCRST_MAG46-2018</name>
</gene>
<feature type="region of interest" description="Disordered" evidence="1">
    <location>
        <begin position="1"/>
        <end position="25"/>
    </location>
</feature>
<name>A0A6J4LTT0_9ACTN</name>
<feature type="region of interest" description="Disordered" evidence="1">
    <location>
        <begin position="207"/>
        <end position="314"/>
    </location>
</feature>
<evidence type="ECO:0000313" key="3">
    <source>
        <dbReference type="EMBL" id="CAA9341452.1"/>
    </source>
</evidence>
<dbReference type="EMBL" id="CADCUD010000131">
    <property type="protein sequence ID" value="CAA9341452.1"/>
    <property type="molecule type" value="Genomic_DNA"/>
</dbReference>
<reference evidence="3" key="1">
    <citation type="submission" date="2020-02" db="EMBL/GenBank/DDBJ databases">
        <authorList>
            <person name="Meier V. D."/>
        </authorList>
    </citation>
    <scope>NUCLEOTIDE SEQUENCE</scope>
    <source>
        <strain evidence="3">AVDCRST_MAG46</strain>
    </source>
</reference>
<sequence>MSLPLPPRMRSYQSTHPSPRFGSSRARPVVSGAAGALAGALVWATWTWAPDMAAATSVAVVVALAAVMIAVVTGSPTRTTGSTEDRRPAASEDAEQGMARVAPASTVETRNLDETRVTVEADDNPVVMEPAWLRALRSRVHILEAALTDQDASLARAQAQLDASHNRREGDIARVRLTLQALRERVGVNPESQILLDRVEAAVSRLSPAPGLQRPTLPAVSGEEPRLAPVSPGAAPDTANALPPVAVVPQPSAIAHTSAATTPAAEPPPETPDTSTEEETGAVPPAPATRVLPVPAPPVQSVPRAGRWRRRGAV</sequence>
<keyword evidence="2" id="KW-0812">Transmembrane</keyword>
<evidence type="ECO:0000256" key="2">
    <source>
        <dbReference type="SAM" id="Phobius"/>
    </source>
</evidence>
<proteinExistence type="predicted"/>
<dbReference type="AlphaFoldDB" id="A0A6J4LTT0"/>
<feature type="transmembrane region" description="Helical" evidence="2">
    <location>
        <begin position="52"/>
        <end position="72"/>
    </location>
</feature>
<accession>A0A6J4LTT0</accession>
<protein>
    <submittedName>
        <fullName evidence="3">Uncharacterized protein</fullName>
    </submittedName>
</protein>
<feature type="compositionally biased region" description="Low complexity" evidence="1">
    <location>
        <begin position="251"/>
        <end position="264"/>
    </location>
</feature>
<feature type="region of interest" description="Disordered" evidence="1">
    <location>
        <begin position="76"/>
        <end position="102"/>
    </location>
</feature>
<feature type="transmembrane region" description="Helical" evidence="2">
    <location>
        <begin position="29"/>
        <end position="46"/>
    </location>
</feature>
<keyword evidence="2" id="KW-1133">Transmembrane helix</keyword>
<keyword evidence="2" id="KW-0472">Membrane</keyword>
<evidence type="ECO:0000256" key="1">
    <source>
        <dbReference type="SAM" id="MobiDB-lite"/>
    </source>
</evidence>